<keyword evidence="7" id="KW-1185">Reference proteome</keyword>
<dbReference type="SUPFAM" id="SSF53850">
    <property type="entry name" value="Periplasmic binding protein-like II"/>
    <property type="match status" value="1"/>
</dbReference>
<dbReference type="SUPFAM" id="SSF46785">
    <property type="entry name" value="Winged helix' DNA-binding domain"/>
    <property type="match status" value="1"/>
</dbReference>
<dbReference type="Proteomes" id="UP000265801">
    <property type="component" value="Unassembled WGS sequence"/>
</dbReference>
<sequence>MELLQLKYFQVVAKHEHMTVAAKELQIAQPSLSKTISRLEEDLGVPLFERENRRIRLNAYGKLFLERVEKIFTELHEGKRELLDLAGTNDKNITLAVSISRLLPSLIKSFQDEYPDVRFQQFLESTSSMKAELEQGRIDFCISSLPVEGEEIVWEPLMTEEICLIVPPAHRFSDRSAIALHEVKSDAFISMNTGFGFRDLTDRICKEAGFQPYVAFEGDEPGVIGELVTQGLGIAFIPEIALMHQKDRFPHKLRITTPDCKRTIGIGWSKRRYLSPTAIQFREFVKCYFEEVSYRLETERR</sequence>
<evidence type="ECO:0000256" key="4">
    <source>
        <dbReference type="ARBA" id="ARBA00023163"/>
    </source>
</evidence>
<organism evidence="6 7">
    <name type="scientific">Bacillus salacetis</name>
    <dbReference type="NCBI Taxonomy" id="2315464"/>
    <lineage>
        <taxon>Bacteria</taxon>
        <taxon>Bacillati</taxon>
        <taxon>Bacillota</taxon>
        <taxon>Bacilli</taxon>
        <taxon>Bacillales</taxon>
        <taxon>Bacillaceae</taxon>
        <taxon>Bacillus</taxon>
    </lineage>
</organism>
<evidence type="ECO:0000256" key="1">
    <source>
        <dbReference type="ARBA" id="ARBA00009437"/>
    </source>
</evidence>
<dbReference type="AlphaFoldDB" id="A0A3A1QSR7"/>
<dbReference type="PROSITE" id="PS50931">
    <property type="entry name" value="HTH_LYSR"/>
    <property type="match status" value="1"/>
</dbReference>
<gene>
    <name evidence="6" type="ORF">D3H55_21905</name>
</gene>
<dbReference type="GO" id="GO:0003700">
    <property type="term" value="F:DNA-binding transcription factor activity"/>
    <property type="evidence" value="ECO:0007669"/>
    <property type="project" value="InterPro"/>
</dbReference>
<dbReference type="Gene3D" id="1.10.10.10">
    <property type="entry name" value="Winged helix-like DNA-binding domain superfamily/Winged helix DNA-binding domain"/>
    <property type="match status" value="1"/>
</dbReference>
<comment type="caution">
    <text evidence="6">The sequence shown here is derived from an EMBL/GenBank/DDBJ whole genome shotgun (WGS) entry which is preliminary data.</text>
</comment>
<dbReference type="GO" id="GO:0003677">
    <property type="term" value="F:DNA binding"/>
    <property type="evidence" value="ECO:0007669"/>
    <property type="project" value="UniProtKB-KW"/>
</dbReference>
<dbReference type="GO" id="GO:0005829">
    <property type="term" value="C:cytosol"/>
    <property type="evidence" value="ECO:0007669"/>
    <property type="project" value="TreeGrafter"/>
</dbReference>
<dbReference type="InterPro" id="IPR036390">
    <property type="entry name" value="WH_DNA-bd_sf"/>
</dbReference>
<dbReference type="Gene3D" id="3.40.190.290">
    <property type="match status" value="1"/>
</dbReference>
<dbReference type="EMBL" id="QXIR01000045">
    <property type="protein sequence ID" value="RIW28451.1"/>
    <property type="molecule type" value="Genomic_DNA"/>
</dbReference>
<reference evidence="6 7" key="1">
    <citation type="submission" date="2018-09" db="EMBL/GenBank/DDBJ databases">
        <title>Bacillus saliacetes sp. nov., isolated from Thai shrimp paste (Ka-pi).</title>
        <authorList>
            <person name="Daroonpunt R."/>
            <person name="Tanasupawat S."/>
            <person name="Yiamsombut S."/>
        </authorList>
    </citation>
    <scope>NUCLEOTIDE SEQUENCE [LARGE SCALE GENOMIC DNA]</scope>
    <source>
        <strain evidence="6 7">SKP7-4</strain>
    </source>
</reference>
<dbReference type="OrthoDB" id="9803735at2"/>
<dbReference type="PANTHER" id="PTHR30419">
    <property type="entry name" value="HTH-TYPE TRANSCRIPTIONAL REGULATOR YBHD"/>
    <property type="match status" value="1"/>
</dbReference>
<dbReference type="PRINTS" id="PR00039">
    <property type="entry name" value="HTHLYSR"/>
</dbReference>
<dbReference type="PANTHER" id="PTHR30419:SF28">
    <property type="entry name" value="HTH-TYPE TRANSCRIPTIONAL REGULATOR BSDA"/>
    <property type="match status" value="1"/>
</dbReference>
<evidence type="ECO:0000256" key="2">
    <source>
        <dbReference type="ARBA" id="ARBA00023015"/>
    </source>
</evidence>
<evidence type="ECO:0000313" key="7">
    <source>
        <dbReference type="Proteomes" id="UP000265801"/>
    </source>
</evidence>
<dbReference type="InterPro" id="IPR000847">
    <property type="entry name" value="LysR_HTH_N"/>
</dbReference>
<feature type="domain" description="HTH lysR-type" evidence="5">
    <location>
        <begin position="1"/>
        <end position="58"/>
    </location>
</feature>
<dbReference type="Pfam" id="PF00126">
    <property type="entry name" value="HTH_1"/>
    <property type="match status" value="1"/>
</dbReference>
<keyword evidence="2" id="KW-0805">Transcription regulation</keyword>
<comment type="similarity">
    <text evidence="1">Belongs to the LysR transcriptional regulatory family.</text>
</comment>
<dbReference type="InterPro" id="IPR036388">
    <property type="entry name" value="WH-like_DNA-bd_sf"/>
</dbReference>
<keyword evidence="4" id="KW-0804">Transcription</keyword>
<accession>A0A3A1QSR7</accession>
<name>A0A3A1QSR7_9BACI</name>
<dbReference type="InterPro" id="IPR050950">
    <property type="entry name" value="HTH-type_LysR_regulators"/>
</dbReference>
<dbReference type="Pfam" id="PF03466">
    <property type="entry name" value="LysR_substrate"/>
    <property type="match status" value="1"/>
</dbReference>
<evidence type="ECO:0000313" key="6">
    <source>
        <dbReference type="EMBL" id="RIW28451.1"/>
    </source>
</evidence>
<keyword evidence="3" id="KW-0238">DNA-binding</keyword>
<protein>
    <submittedName>
        <fullName evidence="6">LysR family transcriptional regulator</fullName>
    </submittedName>
</protein>
<dbReference type="InterPro" id="IPR005119">
    <property type="entry name" value="LysR_subst-bd"/>
</dbReference>
<dbReference type="RefSeq" id="WP_119549449.1">
    <property type="nucleotide sequence ID" value="NZ_QXIR01000045.1"/>
</dbReference>
<dbReference type="FunFam" id="1.10.10.10:FF:000001">
    <property type="entry name" value="LysR family transcriptional regulator"/>
    <property type="match status" value="1"/>
</dbReference>
<evidence type="ECO:0000259" key="5">
    <source>
        <dbReference type="PROSITE" id="PS50931"/>
    </source>
</evidence>
<proteinExistence type="inferred from homology"/>
<evidence type="ECO:0000256" key="3">
    <source>
        <dbReference type="ARBA" id="ARBA00023125"/>
    </source>
</evidence>